<evidence type="ECO:0000256" key="2">
    <source>
        <dbReference type="ARBA" id="ARBA00022695"/>
    </source>
</evidence>
<gene>
    <name evidence="8" type="primary">glnD</name>
    <name evidence="12" type="ORF">CUC44_00270</name>
</gene>
<dbReference type="Pfam" id="PF08335">
    <property type="entry name" value="GlnD_UR_UTase"/>
    <property type="match status" value="1"/>
</dbReference>
<evidence type="ECO:0000259" key="11">
    <source>
        <dbReference type="PROSITE" id="PS51831"/>
    </source>
</evidence>
<dbReference type="GO" id="GO:0008773">
    <property type="term" value="F:[protein-PII] uridylyltransferase activity"/>
    <property type="evidence" value="ECO:0007669"/>
    <property type="project" value="UniProtKB-UniRule"/>
</dbReference>
<dbReference type="PROSITE" id="PS51671">
    <property type="entry name" value="ACT"/>
    <property type="match status" value="2"/>
</dbReference>
<comment type="function">
    <text evidence="8">Modifies, by uridylylation and deuridylylation, the PII regulatory proteins (GlnB and homologs), in response to the nitrogen status of the cell that GlnD senses through the glutamine level. Under low glutamine levels, catalyzes the conversion of the PII proteins and UTP to PII-UMP and PPi, while under higher glutamine levels, GlnD hydrolyzes PII-UMP to PII and UMP (deuridylylation). Thus, controls uridylylation state and activity of the PII proteins, and plays an important role in the regulation of nitrogen metabolism.</text>
</comment>
<dbReference type="InterPro" id="IPR002912">
    <property type="entry name" value="ACT_dom"/>
</dbReference>
<dbReference type="InterPro" id="IPR043519">
    <property type="entry name" value="NT_sf"/>
</dbReference>
<dbReference type="InterPro" id="IPR006674">
    <property type="entry name" value="HD_domain"/>
</dbReference>
<dbReference type="EC" id="3.1.4.-" evidence="8"/>
<dbReference type="GO" id="GO:0008081">
    <property type="term" value="F:phosphoric diester hydrolase activity"/>
    <property type="evidence" value="ECO:0007669"/>
    <property type="project" value="UniProtKB-UniRule"/>
</dbReference>
<dbReference type="Proteomes" id="UP000232060">
    <property type="component" value="Unassembled WGS sequence"/>
</dbReference>
<dbReference type="Gene3D" id="3.30.460.10">
    <property type="entry name" value="Beta Polymerase, domain 2"/>
    <property type="match status" value="1"/>
</dbReference>
<comment type="caution">
    <text evidence="12">The sequence shown here is derived from an EMBL/GenBank/DDBJ whole genome shotgun (WGS) entry which is preliminary data.</text>
</comment>
<sequence>MDASLLSPHLLPDDQLTRENCKEYLSRFLAWLHARFDAGDNIIELVATRSEYMDELLTRLWQKFGFDKTPLTLIAVGGYGRGELHPHSDIDLLILYEGDELDEVLGLRIGEFITLLWDLKLEVGQSVRNVSECIEQGRADITVATNLIEARYITGRLAGFEQLQAATQPQHFWPSEEFFRAKREEQSLRHQQFLGTAYKLEPDLKSNPGGLRDIQTLAWVARRHFGATTLFEMTSHGFLNRAEYRELLDCQNFLWKVRFALHMAINKGDNRLLFDRQRTVAQMLGFEGEGNGPVEQMMKRFYQTVRRVAELNEMLLQLFDEAILGNTAMDVRRISDEFQLRGRLIDAVDSELFGRDPAAILRLFYQIAQHPEIVGIHSATLRQLREARRTLSCWLQDLPECRRLFMALLRHPGGIGQPLTLMHKYGILAAYLPQWNLIVGQMQFDMFHAYTVDEHTHRLLQNIHRFANPASRQTHPLCHEVFTQLRKPELLSIAALFHDIAKGRRGDHSELGAVDALEFCQLHGLDRYESRLVAWLVRHHLLMSVTAQRRDIYDPEVVSDFAQKVRDELHLDLLYCLTVADICATNDTLWNDWKGTLLRELYFATQKALRQGLENPPDMRLKIRENQRQARQILAQREVSEEAVNALWSDFKADYFLRHSPEQIAWHSRKILKHGDNPAPLVLIGKQPTRGGSEVFIYCRDTPNLFATVASALDQKNLNIHDAQIMSSHSGYVLDTFIVLEPTGDPISPNRTATIKKALEKALQEPGKLVLRSKPLSRRHRQFSVPTRVVFLPHKGPNQREARHTLLELTALDTPGLLARIGAVFQQCGLSLHAAKITTIGERVEDFFSLTTLAGEPLTLAEQQALEERLVNQLNPQPPGEEGDEGSDNGLSGRRISF</sequence>
<dbReference type="CDD" id="cd00077">
    <property type="entry name" value="HDc"/>
    <property type="match status" value="1"/>
</dbReference>
<dbReference type="HAMAP" id="MF_00277">
    <property type="entry name" value="PII_uridylyl_transf"/>
    <property type="match status" value="1"/>
</dbReference>
<evidence type="ECO:0000313" key="12">
    <source>
        <dbReference type="EMBL" id="PJC95162.1"/>
    </source>
</evidence>
<dbReference type="Pfam" id="PF01909">
    <property type="entry name" value="NTP_transf_2"/>
    <property type="match status" value="1"/>
</dbReference>
<dbReference type="InterPro" id="IPR010043">
    <property type="entry name" value="UTase/UR"/>
</dbReference>
<feature type="region of interest" description="Disordered" evidence="9">
    <location>
        <begin position="874"/>
        <end position="898"/>
    </location>
</feature>
<comment type="caution">
    <text evidence="8">Lacks conserved residue(s) required for the propagation of feature annotation.</text>
</comment>
<dbReference type="InterPro" id="IPR002934">
    <property type="entry name" value="Polymerase_NTP_transf_dom"/>
</dbReference>
<evidence type="ECO:0000256" key="8">
    <source>
        <dbReference type="HAMAP-Rule" id="MF_00277"/>
    </source>
</evidence>
<dbReference type="PIRSF" id="PIRSF006288">
    <property type="entry name" value="PII_uridyltransf"/>
    <property type="match status" value="1"/>
</dbReference>
<dbReference type="SUPFAM" id="SSF109604">
    <property type="entry name" value="HD-domain/PDEase-like"/>
    <property type="match status" value="1"/>
</dbReference>
<dbReference type="CDD" id="cd04900">
    <property type="entry name" value="ACT_UUR-like_1"/>
    <property type="match status" value="1"/>
</dbReference>
<dbReference type="PROSITE" id="PS51831">
    <property type="entry name" value="HD"/>
    <property type="match status" value="1"/>
</dbReference>
<evidence type="ECO:0000256" key="9">
    <source>
        <dbReference type="SAM" id="MobiDB-lite"/>
    </source>
</evidence>
<keyword evidence="2 8" id="KW-0548">Nucleotidyltransferase</keyword>
<keyword evidence="4 8" id="KW-0378">Hydrolase</keyword>
<organism evidence="12 13">
    <name type="scientific">Aeromonas lusitana</name>
    <dbReference type="NCBI Taxonomy" id="931529"/>
    <lineage>
        <taxon>Bacteria</taxon>
        <taxon>Pseudomonadati</taxon>
        <taxon>Pseudomonadota</taxon>
        <taxon>Gammaproteobacteria</taxon>
        <taxon>Aeromonadales</taxon>
        <taxon>Aeromonadaceae</taxon>
        <taxon>Aeromonas</taxon>
    </lineage>
</organism>
<evidence type="ECO:0000313" key="13">
    <source>
        <dbReference type="Proteomes" id="UP000232060"/>
    </source>
</evidence>
<accession>A0A2M8HF41</accession>
<dbReference type="SUPFAM" id="SSF81301">
    <property type="entry name" value="Nucleotidyltransferase"/>
    <property type="match status" value="1"/>
</dbReference>
<keyword evidence="6 8" id="KW-0511">Multifunctional enzyme</keyword>
<feature type="domain" description="ACT" evidence="10">
    <location>
        <begin position="806"/>
        <end position="881"/>
    </location>
</feature>
<dbReference type="NCBIfam" id="TIGR01693">
    <property type="entry name" value="UTase_glnD"/>
    <property type="match status" value="1"/>
</dbReference>
<reference evidence="12 13" key="1">
    <citation type="submission" date="2017-11" db="EMBL/GenBank/DDBJ databases">
        <title>Draft genome sequence of environmental isolate Aeromonas lusitania sp. nov. MDC 2473.</title>
        <authorList>
            <person name="Colston S.M."/>
            <person name="Navarro A."/>
            <person name="Martinez-Murcia A.J."/>
            <person name="Graf J."/>
        </authorList>
    </citation>
    <scope>NUCLEOTIDE SEQUENCE [LARGE SCALE GENOMIC DNA]</scope>
    <source>
        <strain evidence="12 13">MDC 2473</strain>
    </source>
</reference>
<dbReference type="PANTHER" id="PTHR47320">
    <property type="entry name" value="BIFUNCTIONAL URIDYLYLTRANSFERASE/URIDYLYL-REMOVING ENZYME"/>
    <property type="match status" value="1"/>
</dbReference>
<feature type="domain" description="HD" evidence="11">
    <location>
        <begin position="452"/>
        <end position="574"/>
    </location>
</feature>
<dbReference type="EC" id="2.7.7.59" evidence="8"/>
<comment type="activity regulation">
    <text evidence="8">Uridylyltransferase (UTase) activity is inhibited by glutamine, while glutamine activates uridylyl-removing (UR) activity.</text>
</comment>
<protein>
    <recommendedName>
        <fullName evidence="8">Bifunctional uridylyltransferase/uridylyl-removing enzyme</fullName>
        <shortName evidence="8">UTase/UR</shortName>
    </recommendedName>
    <alternativeName>
        <fullName evidence="8">Bifunctional [protein-PII] modification enzyme</fullName>
    </alternativeName>
    <alternativeName>
        <fullName evidence="8">Bifunctional nitrogen sensor protein</fullName>
    </alternativeName>
    <domain>
        <recommendedName>
            <fullName evidence="8">[Protein-PII] uridylyltransferase</fullName>
            <shortName evidence="8">PII uridylyltransferase</shortName>
            <shortName evidence="8">UTase</shortName>
            <ecNumber evidence="8">2.7.7.59</ecNumber>
        </recommendedName>
    </domain>
    <domain>
        <recommendedName>
            <fullName evidence="8">[Protein-PII]-UMP uridylyl-removing enzyme</fullName>
            <shortName evidence="8">UR</shortName>
            <ecNumber evidence="8">3.1.4.-</ecNumber>
        </recommendedName>
    </domain>
</protein>
<dbReference type="Pfam" id="PF01966">
    <property type="entry name" value="HD"/>
    <property type="match status" value="1"/>
</dbReference>
<keyword evidence="5 8" id="KW-0460">Magnesium</keyword>
<dbReference type="InterPro" id="IPR013546">
    <property type="entry name" value="PII_UdlTrfase/GS_AdlTrfase"/>
</dbReference>
<keyword evidence="13" id="KW-1185">Reference proteome</keyword>
<dbReference type="CDD" id="cd04899">
    <property type="entry name" value="ACT_ACR-UUR-like_2"/>
    <property type="match status" value="1"/>
</dbReference>
<keyword evidence="3" id="KW-0677">Repeat</keyword>
<dbReference type="AlphaFoldDB" id="A0A2M8HF41"/>
<keyword evidence="1 8" id="KW-0808">Transferase</keyword>
<evidence type="ECO:0000256" key="1">
    <source>
        <dbReference type="ARBA" id="ARBA00022679"/>
    </source>
</evidence>
<dbReference type="NCBIfam" id="NF002487">
    <property type="entry name" value="PRK01759.1"/>
    <property type="match status" value="1"/>
</dbReference>
<dbReference type="OrthoDB" id="9758038at2"/>
<evidence type="ECO:0000256" key="3">
    <source>
        <dbReference type="ARBA" id="ARBA00022737"/>
    </source>
</evidence>
<dbReference type="PANTHER" id="PTHR47320:SF1">
    <property type="entry name" value="BIFUNCTIONAL URIDYLYLTRANSFERASE_URIDYLYL-REMOVING ENZYME"/>
    <property type="match status" value="1"/>
</dbReference>
<comment type="catalytic activity">
    <reaction evidence="8">
        <text>[protein-PII]-uridylyl-L-tyrosine + H2O = [protein-PII]-L-tyrosine + UMP + H(+)</text>
        <dbReference type="Rhea" id="RHEA:48600"/>
        <dbReference type="Rhea" id="RHEA-COMP:12147"/>
        <dbReference type="Rhea" id="RHEA-COMP:12148"/>
        <dbReference type="ChEBI" id="CHEBI:15377"/>
        <dbReference type="ChEBI" id="CHEBI:15378"/>
        <dbReference type="ChEBI" id="CHEBI:46858"/>
        <dbReference type="ChEBI" id="CHEBI:57865"/>
        <dbReference type="ChEBI" id="CHEBI:90602"/>
    </reaction>
</comment>
<dbReference type="GO" id="GO:0006808">
    <property type="term" value="P:regulation of nitrogen utilization"/>
    <property type="evidence" value="ECO:0007669"/>
    <property type="project" value="UniProtKB-UniRule"/>
</dbReference>
<comment type="cofactor">
    <cofactor evidence="8">
        <name>Mg(2+)</name>
        <dbReference type="ChEBI" id="CHEBI:18420"/>
    </cofactor>
</comment>
<feature type="domain" description="ACT" evidence="10">
    <location>
        <begin position="694"/>
        <end position="775"/>
    </location>
</feature>
<dbReference type="SUPFAM" id="SSF81593">
    <property type="entry name" value="Nucleotidyltransferase substrate binding subunit/domain"/>
    <property type="match status" value="1"/>
</dbReference>
<evidence type="ECO:0000256" key="4">
    <source>
        <dbReference type="ARBA" id="ARBA00022801"/>
    </source>
</evidence>
<evidence type="ECO:0000256" key="6">
    <source>
        <dbReference type="ARBA" id="ARBA00023268"/>
    </source>
</evidence>
<evidence type="ECO:0000256" key="7">
    <source>
        <dbReference type="ARBA" id="ARBA00047968"/>
    </source>
</evidence>
<dbReference type="InterPro" id="IPR003607">
    <property type="entry name" value="HD/PDEase_dom"/>
</dbReference>
<feature type="region of interest" description="Uridylyltransferase" evidence="8">
    <location>
        <begin position="1"/>
        <end position="334"/>
    </location>
</feature>
<dbReference type="RefSeq" id="WP_100858010.1">
    <property type="nucleotide sequence ID" value="NZ_PGCP01000001.1"/>
</dbReference>
<dbReference type="Gene3D" id="1.10.3210.10">
    <property type="entry name" value="Hypothetical protein af1432"/>
    <property type="match status" value="1"/>
</dbReference>
<dbReference type="EMBL" id="PGCP01000001">
    <property type="protein sequence ID" value="PJC95162.1"/>
    <property type="molecule type" value="Genomic_DNA"/>
</dbReference>
<dbReference type="GO" id="GO:0008893">
    <property type="term" value="F:guanosine-3',5'-bis(diphosphate) 3'-diphosphatase activity"/>
    <property type="evidence" value="ECO:0007669"/>
    <property type="project" value="UniProtKB-EC"/>
</dbReference>
<dbReference type="Gene3D" id="1.20.120.330">
    <property type="entry name" value="Nucleotidyltransferases domain 2"/>
    <property type="match status" value="1"/>
</dbReference>
<evidence type="ECO:0000259" key="10">
    <source>
        <dbReference type="PROSITE" id="PS51671"/>
    </source>
</evidence>
<dbReference type="NCBIfam" id="NF003448">
    <property type="entry name" value="PRK05007.1"/>
    <property type="match status" value="1"/>
</dbReference>
<dbReference type="CDD" id="cd05401">
    <property type="entry name" value="NT_GlnE_GlnD_like"/>
    <property type="match status" value="1"/>
</dbReference>
<comment type="similarity">
    <text evidence="8">Belongs to the GlnD family.</text>
</comment>
<proteinExistence type="inferred from homology"/>
<dbReference type="SUPFAM" id="SSF55021">
    <property type="entry name" value="ACT-like"/>
    <property type="match status" value="2"/>
</dbReference>
<name>A0A2M8HF41_9GAMM</name>
<comment type="domain">
    <text evidence="8">Has four distinct domains: an N-terminal nucleotidyltransferase (NT) domain responsible for UTase activity, a central HD domain that encodes UR activity, and two C-terminal ACT domains that seem to have a role in glutamine sensing.</text>
</comment>
<evidence type="ECO:0000256" key="5">
    <source>
        <dbReference type="ARBA" id="ARBA00022842"/>
    </source>
</evidence>
<dbReference type="InterPro" id="IPR045865">
    <property type="entry name" value="ACT-like_dom_sf"/>
</dbReference>
<comment type="catalytic activity">
    <reaction evidence="8">
        <text>[protein-PII]-L-tyrosine + UTP = [protein-PII]-uridylyl-L-tyrosine + diphosphate</text>
        <dbReference type="Rhea" id="RHEA:13673"/>
        <dbReference type="Rhea" id="RHEA-COMP:12147"/>
        <dbReference type="Rhea" id="RHEA-COMP:12148"/>
        <dbReference type="ChEBI" id="CHEBI:33019"/>
        <dbReference type="ChEBI" id="CHEBI:46398"/>
        <dbReference type="ChEBI" id="CHEBI:46858"/>
        <dbReference type="ChEBI" id="CHEBI:90602"/>
        <dbReference type="EC" id="2.7.7.59"/>
    </reaction>
</comment>
<dbReference type="SMART" id="SM00471">
    <property type="entry name" value="HDc"/>
    <property type="match status" value="1"/>
</dbReference>
<comment type="catalytic activity">
    <reaction evidence="7">
        <text>guanosine 3',5'-bis(diphosphate) + H2O = GDP + diphosphate + H(+)</text>
        <dbReference type="Rhea" id="RHEA:14253"/>
        <dbReference type="ChEBI" id="CHEBI:15377"/>
        <dbReference type="ChEBI" id="CHEBI:15378"/>
        <dbReference type="ChEBI" id="CHEBI:33019"/>
        <dbReference type="ChEBI" id="CHEBI:58189"/>
        <dbReference type="ChEBI" id="CHEBI:77828"/>
        <dbReference type="EC" id="3.1.7.2"/>
    </reaction>
</comment>